<keyword evidence="3" id="KW-1185">Reference proteome</keyword>
<dbReference type="Proteomes" id="UP000217895">
    <property type="component" value="Chromosome"/>
</dbReference>
<dbReference type="SUPFAM" id="SSF54593">
    <property type="entry name" value="Glyoxalase/Bleomycin resistance protein/Dihydroxybiphenyl dioxygenase"/>
    <property type="match status" value="1"/>
</dbReference>
<proteinExistence type="predicted"/>
<dbReference type="AlphaFoldDB" id="A0A1Z4JAV3"/>
<accession>A0A1Z4JAV3</accession>
<dbReference type="Pfam" id="PF00903">
    <property type="entry name" value="Glyoxalase"/>
    <property type="match status" value="1"/>
</dbReference>
<evidence type="ECO:0000313" key="2">
    <source>
        <dbReference type="EMBL" id="BAY53915.1"/>
    </source>
</evidence>
<dbReference type="Gene3D" id="3.10.180.10">
    <property type="entry name" value="2,3-Dihydroxybiphenyl 1,2-Dioxygenase, domain 1"/>
    <property type="match status" value="1"/>
</dbReference>
<dbReference type="GO" id="GO:0051213">
    <property type="term" value="F:dioxygenase activity"/>
    <property type="evidence" value="ECO:0007669"/>
    <property type="project" value="UniProtKB-KW"/>
</dbReference>
<protein>
    <submittedName>
        <fullName evidence="2">Glyoxalase/bleomycin resistance protein/dioxygenase</fullName>
    </submittedName>
</protein>
<reference evidence="2 3" key="1">
    <citation type="submission" date="2017-06" db="EMBL/GenBank/DDBJ databases">
        <title>Genome sequencing of cyanobaciteial culture collection at National Institute for Environmental Studies (NIES).</title>
        <authorList>
            <person name="Hirose Y."/>
            <person name="Shimura Y."/>
            <person name="Fujisawa T."/>
            <person name="Nakamura Y."/>
            <person name="Kawachi M."/>
        </authorList>
    </citation>
    <scope>NUCLEOTIDE SEQUENCE [LARGE SCALE GENOMIC DNA]</scope>
    <source>
        <strain evidence="2 3">NIES-2135</strain>
    </source>
</reference>
<keyword evidence="2" id="KW-0560">Oxidoreductase</keyword>
<name>A0A1Z4JAV3_LEPBY</name>
<dbReference type="PANTHER" id="PTHR36503">
    <property type="entry name" value="BLR2520 PROTEIN"/>
    <property type="match status" value="1"/>
</dbReference>
<sequence length="134" mass="14547">MEPYISLITLGVSDLVRSTAFYKQGLGLPAKEEFEGVTFLNLRGTWLALYAREALAADAHISAAGSGFSGFTLAHNVKSKEAVDAVLEQARAAGATMLKPAQDTDWGGYSGYFADPDGYLWEVAWNPHFDLTNR</sequence>
<gene>
    <name evidence="2" type="ORF">NIES2135_07280</name>
</gene>
<dbReference type="InterPro" id="IPR004360">
    <property type="entry name" value="Glyas_Fos-R_dOase_dom"/>
</dbReference>
<feature type="domain" description="VOC" evidence="1">
    <location>
        <begin position="4"/>
        <end position="126"/>
    </location>
</feature>
<dbReference type="CDD" id="cd07251">
    <property type="entry name" value="VOC_like"/>
    <property type="match status" value="1"/>
</dbReference>
<dbReference type="PROSITE" id="PS51819">
    <property type="entry name" value="VOC"/>
    <property type="match status" value="1"/>
</dbReference>
<keyword evidence="2" id="KW-0223">Dioxygenase</keyword>
<organism evidence="2 3">
    <name type="scientific">Leptolyngbya boryana NIES-2135</name>
    <dbReference type="NCBI Taxonomy" id="1973484"/>
    <lineage>
        <taxon>Bacteria</taxon>
        <taxon>Bacillati</taxon>
        <taxon>Cyanobacteriota</taxon>
        <taxon>Cyanophyceae</taxon>
        <taxon>Leptolyngbyales</taxon>
        <taxon>Leptolyngbyaceae</taxon>
        <taxon>Leptolyngbya group</taxon>
        <taxon>Leptolyngbya</taxon>
    </lineage>
</organism>
<evidence type="ECO:0000259" key="1">
    <source>
        <dbReference type="PROSITE" id="PS51819"/>
    </source>
</evidence>
<dbReference type="PANTHER" id="PTHR36503:SF1">
    <property type="entry name" value="BLR2520 PROTEIN"/>
    <property type="match status" value="1"/>
</dbReference>
<dbReference type="InterPro" id="IPR029068">
    <property type="entry name" value="Glyas_Bleomycin-R_OHBP_Dase"/>
</dbReference>
<dbReference type="EMBL" id="AP018203">
    <property type="protein sequence ID" value="BAY53915.1"/>
    <property type="molecule type" value="Genomic_DNA"/>
</dbReference>
<dbReference type="InterPro" id="IPR037523">
    <property type="entry name" value="VOC_core"/>
</dbReference>
<evidence type="ECO:0000313" key="3">
    <source>
        <dbReference type="Proteomes" id="UP000217895"/>
    </source>
</evidence>